<dbReference type="SUPFAM" id="SSF52047">
    <property type="entry name" value="RNI-like"/>
    <property type="match status" value="1"/>
</dbReference>
<reference evidence="4 5" key="1">
    <citation type="submission" date="2024-02" db="EMBL/GenBank/DDBJ databases">
        <authorList>
            <person name="Nijsse B."/>
            <person name="Sprong H."/>
        </authorList>
    </citation>
    <scope>NUCLEOTIDE SEQUENCE [LARGE SCALE GENOMIC DNA]</scope>
    <source>
        <strain evidence="4">OB144</strain>
    </source>
</reference>
<gene>
    <name evidence="4" type="ORF">OB144RH_06370</name>
</gene>
<proteinExistence type="predicted"/>
<dbReference type="Proteomes" id="UP001642485">
    <property type="component" value="Chromosome"/>
</dbReference>
<evidence type="ECO:0000256" key="1">
    <source>
        <dbReference type="ARBA" id="ARBA00004245"/>
    </source>
</evidence>
<dbReference type="Gene3D" id="3.80.10.10">
    <property type="entry name" value="Ribonuclease Inhibitor"/>
    <property type="match status" value="1"/>
</dbReference>
<dbReference type="Pfam" id="PF13516">
    <property type="entry name" value="LRR_6"/>
    <property type="match status" value="1"/>
</dbReference>
<comment type="subcellular location">
    <subcellularLocation>
        <location evidence="1">Cytoplasm</location>
        <location evidence="1">Cytoskeleton</location>
    </subcellularLocation>
</comment>
<dbReference type="PANTHER" id="PTHR24107:SF2">
    <property type="entry name" value="NLR FAMILY CARD DOMAIN CONTAINING 3"/>
    <property type="match status" value="1"/>
</dbReference>
<evidence type="ECO:0000256" key="2">
    <source>
        <dbReference type="ARBA" id="ARBA00022490"/>
    </source>
</evidence>
<name>A0ABM9NCU8_RICHE</name>
<keyword evidence="3" id="KW-0206">Cytoskeleton</keyword>
<sequence>MYKRQFQSSQKVAATKTSHEKLIEFLEKSWLIILSLTSVNIDGGGAGEIAEALKVNTSLTSLHLDDNNIGDQGARSLAEARKSNISLTSPLS</sequence>
<dbReference type="InterPro" id="IPR001611">
    <property type="entry name" value="Leu-rich_rpt"/>
</dbReference>
<keyword evidence="2" id="KW-0963">Cytoplasm</keyword>
<evidence type="ECO:0000313" key="5">
    <source>
        <dbReference type="Proteomes" id="UP001642485"/>
    </source>
</evidence>
<accession>A0ABM9NCU8</accession>
<dbReference type="RefSeq" id="WP_010423088.1">
    <property type="nucleotide sequence ID" value="NZ_OY974080.1"/>
</dbReference>
<dbReference type="InterPro" id="IPR052410">
    <property type="entry name" value="DRC5"/>
</dbReference>
<dbReference type="EMBL" id="OZ018776">
    <property type="protein sequence ID" value="CAK9121397.1"/>
    <property type="molecule type" value="Genomic_DNA"/>
</dbReference>
<dbReference type="PANTHER" id="PTHR24107">
    <property type="entry name" value="YNEIN REGULATORY COMPLEX SUBUNIT 5"/>
    <property type="match status" value="1"/>
</dbReference>
<evidence type="ECO:0000256" key="3">
    <source>
        <dbReference type="ARBA" id="ARBA00023212"/>
    </source>
</evidence>
<dbReference type="SMART" id="SM00368">
    <property type="entry name" value="LRR_RI"/>
    <property type="match status" value="1"/>
</dbReference>
<evidence type="ECO:0000313" key="4">
    <source>
        <dbReference type="EMBL" id="CAK9121397.1"/>
    </source>
</evidence>
<keyword evidence="5" id="KW-1185">Reference proteome</keyword>
<dbReference type="InterPro" id="IPR032675">
    <property type="entry name" value="LRR_dom_sf"/>
</dbReference>
<organism evidence="4 5">
    <name type="scientific">Rickettsia helvetica</name>
    <dbReference type="NCBI Taxonomy" id="35789"/>
    <lineage>
        <taxon>Bacteria</taxon>
        <taxon>Pseudomonadati</taxon>
        <taxon>Pseudomonadota</taxon>
        <taxon>Alphaproteobacteria</taxon>
        <taxon>Rickettsiales</taxon>
        <taxon>Rickettsiaceae</taxon>
        <taxon>Rickettsieae</taxon>
        <taxon>Rickettsia</taxon>
        <taxon>spotted fever group</taxon>
    </lineage>
</organism>
<protein>
    <submittedName>
        <fullName evidence="4">Ribonuclease inhibitor</fullName>
    </submittedName>
</protein>